<keyword evidence="10" id="KW-0325">Glycoprotein</keyword>
<keyword evidence="7 18" id="KW-1133">Transmembrane helix</keyword>
<evidence type="ECO:0000256" key="17">
    <source>
        <dbReference type="SAM" id="MobiDB-lite"/>
    </source>
</evidence>
<dbReference type="GO" id="GO:0042802">
    <property type="term" value="F:identical protein binding"/>
    <property type="evidence" value="ECO:0007669"/>
    <property type="project" value="Ensembl"/>
</dbReference>
<dbReference type="Ensembl" id="ENSCWAT00000019144.1">
    <property type="protein sequence ID" value="ENSCWAP00000017655.1"/>
    <property type="gene ID" value="ENSCWAG00000013562.1"/>
</dbReference>
<dbReference type="GO" id="GO:0006885">
    <property type="term" value="P:regulation of pH"/>
    <property type="evidence" value="ECO:0007669"/>
    <property type="project" value="Ensembl"/>
</dbReference>
<feature type="transmembrane region" description="Helical" evidence="18">
    <location>
        <begin position="12"/>
        <end position="32"/>
    </location>
</feature>
<dbReference type="Pfam" id="PF00909">
    <property type="entry name" value="Ammonium_transp"/>
    <property type="match status" value="1"/>
</dbReference>
<protein>
    <recommendedName>
        <fullName evidence="14">Ammonium transporter Rh type C</fullName>
    </recommendedName>
    <alternativeName>
        <fullName evidence="15">Rhesus blood group family type C glycoprotein</fullName>
    </alternativeName>
</protein>
<reference evidence="20" key="1">
    <citation type="submission" date="2025-08" db="UniProtKB">
        <authorList>
            <consortium name="Ensembl"/>
        </authorList>
    </citation>
    <scope>IDENTIFICATION</scope>
</reference>
<evidence type="ECO:0000256" key="5">
    <source>
        <dbReference type="ARBA" id="ARBA00022475"/>
    </source>
</evidence>
<feature type="transmembrane region" description="Helical" evidence="18">
    <location>
        <begin position="196"/>
        <end position="215"/>
    </location>
</feature>
<dbReference type="GO" id="GO:0097272">
    <property type="term" value="P:ammonium homeostasis"/>
    <property type="evidence" value="ECO:0007669"/>
    <property type="project" value="TreeGrafter"/>
</dbReference>
<dbReference type="GO" id="GO:0016323">
    <property type="term" value="C:basolateral plasma membrane"/>
    <property type="evidence" value="ECO:0007669"/>
    <property type="project" value="Ensembl"/>
</dbReference>
<evidence type="ECO:0000256" key="16">
    <source>
        <dbReference type="ARBA" id="ARBA00045133"/>
    </source>
</evidence>
<organism evidence="20 21">
    <name type="scientific">Catagonus wagneri</name>
    <name type="common">Chacoan peccary</name>
    <dbReference type="NCBI Taxonomy" id="51154"/>
    <lineage>
        <taxon>Eukaryota</taxon>
        <taxon>Metazoa</taxon>
        <taxon>Chordata</taxon>
        <taxon>Craniata</taxon>
        <taxon>Vertebrata</taxon>
        <taxon>Euteleostomi</taxon>
        <taxon>Mammalia</taxon>
        <taxon>Eutheria</taxon>
        <taxon>Laurasiatheria</taxon>
        <taxon>Artiodactyla</taxon>
        <taxon>Suina</taxon>
        <taxon>Tayassuidae</taxon>
        <taxon>Catagonus</taxon>
    </lineage>
</organism>
<feature type="transmembrane region" description="Helical" evidence="18">
    <location>
        <begin position="375"/>
        <end position="396"/>
    </location>
</feature>
<dbReference type="InterPro" id="IPR029020">
    <property type="entry name" value="Ammonium/urea_transptr"/>
</dbReference>
<dbReference type="PANTHER" id="PTHR11730:SF30">
    <property type="entry name" value="AMMONIUM TRANSPORTER RH TYPE C"/>
    <property type="match status" value="1"/>
</dbReference>
<keyword evidence="5" id="KW-1003">Cell membrane</keyword>
<evidence type="ECO:0000256" key="11">
    <source>
        <dbReference type="ARBA" id="ARBA00036376"/>
    </source>
</evidence>
<evidence type="ECO:0000256" key="7">
    <source>
        <dbReference type="ARBA" id="ARBA00022989"/>
    </source>
</evidence>
<evidence type="ECO:0000256" key="6">
    <source>
        <dbReference type="ARBA" id="ARBA00022692"/>
    </source>
</evidence>
<dbReference type="Gene3D" id="1.10.3430.10">
    <property type="entry name" value="Ammonium transporter AmtB like domains"/>
    <property type="match status" value="1"/>
</dbReference>
<dbReference type="GeneTree" id="ENSGT00950000182844"/>
<gene>
    <name evidence="20" type="primary">RHCG</name>
</gene>
<feature type="transmembrane region" description="Helical" evidence="18">
    <location>
        <begin position="135"/>
        <end position="154"/>
    </location>
</feature>
<evidence type="ECO:0000256" key="2">
    <source>
        <dbReference type="ARBA" id="ARBA00011036"/>
    </source>
</evidence>
<sequence length="451" mass="49128">MGWNTNLRWRLPLTCLLLQVILVVLFGVFVRYDRNADAHWIEEKLGRNVSSDMDNEFYYRYPSKATPGLWLGDFLNVQPTPLSSVLSPNFTENTLQVRDLMFDEGHIILINADFCVGSVCVAFGAVLGKVSPVQLLIMTLFQVTLFSVNEFILLNLLEVKDAGGSMTIHTFGAYFGLTVTWILYRPNLYQSKERQSSVYHSDLFAMIGTLFLWMYWPSFNSAVSKHGDAQHRAAINTYCSLAACVLTSVALSSALHKKGKLDMVSSGGCGGAWGALAGWRGAATTTACAQGALIVLPCQQLFGAGPFLESRLRIQDTCGIHNLHGMPGIIGGIVGAITAASANTKQYGQEGLAHAFDFKGVKTTWTASMQGNFQAAGLFVSLAMALVGGLIVGLILKLPFWGQAADENCFEDAVYWEVTVGLHHSHSNAGFEPRLRPTPQPTGLNLHPHGC</sequence>
<evidence type="ECO:0000313" key="20">
    <source>
        <dbReference type="Ensembl" id="ENSCWAP00000017655.1"/>
    </source>
</evidence>
<feature type="transmembrane region" description="Helical" evidence="18">
    <location>
        <begin position="235"/>
        <end position="255"/>
    </location>
</feature>
<evidence type="ECO:0000256" key="10">
    <source>
        <dbReference type="ARBA" id="ARBA00023180"/>
    </source>
</evidence>
<dbReference type="GO" id="GO:0008519">
    <property type="term" value="F:ammonium channel activity"/>
    <property type="evidence" value="ECO:0007669"/>
    <property type="project" value="Ensembl"/>
</dbReference>
<evidence type="ECO:0000256" key="4">
    <source>
        <dbReference type="ARBA" id="ARBA00022448"/>
    </source>
</evidence>
<dbReference type="InterPro" id="IPR002229">
    <property type="entry name" value="RhesusRHD"/>
</dbReference>
<evidence type="ECO:0000313" key="21">
    <source>
        <dbReference type="Proteomes" id="UP000694540"/>
    </source>
</evidence>
<evidence type="ECO:0000256" key="18">
    <source>
        <dbReference type="SAM" id="Phobius"/>
    </source>
</evidence>
<dbReference type="PRINTS" id="PR00342">
    <property type="entry name" value="RHESUSRHD"/>
</dbReference>
<dbReference type="GO" id="GO:0030506">
    <property type="term" value="F:ankyrin binding"/>
    <property type="evidence" value="ECO:0007669"/>
    <property type="project" value="Ensembl"/>
</dbReference>
<evidence type="ECO:0000256" key="3">
    <source>
        <dbReference type="ARBA" id="ARBA00011233"/>
    </source>
</evidence>
<feature type="region of interest" description="Disordered" evidence="17">
    <location>
        <begin position="428"/>
        <end position="451"/>
    </location>
</feature>
<keyword evidence="21" id="KW-1185">Reference proteome</keyword>
<dbReference type="AlphaFoldDB" id="A0A8C3WRN0"/>
<dbReference type="PANTHER" id="PTHR11730">
    <property type="entry name" value="AMMONIUM TRANSPORTER"/>
    <property type="match status" value="1"/>
</dbReference>
<evidence type="ECO:0000256" key="9">
    <source>
        <dbReference type="ARBA" id="ARBA00023177"/>
    </source>
</evidence>
<comment type="catalytic activity">
    <reaction evidence="13">
        <text>NH4(+)(in) = NH4(+)(out)</text>
        <dbReference type="Rhea" id="RHEA:28747"/>
        <dbReference type="ChEBI" id="CHEBI:28938"/>
    </reaction>
    <physiologicalReaction direction="left-to-right" evidence="13">
        <dbReference type="Rhea" id="RHEA:28748"/>
    </physiologicalReaction>
    <physiologicalReaction direction="right-to-left" evidence="13">
        <dbReference type="Rhea" id="RHEA:28749"/>
    </physiologicalReaction>
</comment>
<proteinExistence type="inferred from homology"/>
<reference evidence="20" key="2">
    <citation type="submission" date="2025-09" db="UniProtKB">
        <authorList>
            <consortium name="Ensembl"/>
        </authorList>
    </citation>
    <scope>IDENTIFICATION</scope>
</reference>
<evidence type="ECO:0000256" key="12">
    <source>
        <dbReference type="ARBA" id="ARBA00036492"/>
    </source>
</evidence>
<keyword evidence="9" id="KW-0924">Ammonia transport</keyword>
<comment type="similarity">
    <text evidence="2">Belongs to the ammonium transporter (TC 2.A.49) family. Rh subfamily.</text>
</comment>
<comment type="catalytic activity">
    <reaction evidence="12">
        <text>methylamine(out) = methylamine(in)</text>
        <dbReference type="Rhea" id="RHEA:74391"/>
        <dbReference type="ChEBI" id="CHEBI:59338"/>
    </reaction>
    <physiologicalReaction direction="left-to-right" evidence="12">
        <dbReference type="Rhea" id="RHEA:74392"/>
    </physiologicalReaction>
</comment>
<comment type="function">
    <text evidence="16">Ammonium transporter involved in the maintenance of acid-base homeostasis. Transports ammonium and its related derivative methylammonium across the plasma membrane of epithelial cells likely contributing to renal transepithelial ammonia transport and ammonia metabolism. Postulated to primarily mediate an electroneutral bidirectional transport of NH3 ammonia species according to a mechanism that implies interaction of an NH4(+) ion with acidic residues of the pore entry followed by dissociation of NH4(+) into NH3 and H(+). As a result NH3 transits through the central pore and is protonated on the extracellular side reforming NH4(+). May act as a CO2 channel providing for renal acid secretion.</text>
</comment>
<keyword evidence="4" id="KW-0813">Transport</keyword>
<comment type="subcellular location">
    <subcellularLocation>
        <location evidence="1">Apical cell membrane</location>
        <topology evidence="1">Multi-pass membrane protein</topology>
    </subcellularLocation>
</comment>
<evidence type="ECO:0000256" key="15">
    <source>
        <dbReference type="ARBA" id="ARBA00042618"/>
    </source>
</evidence>
<feature type="transmembrane region" description="Helical" evidence="18">
    <location>
        <begin position="107"/>
        <end position="128"/>
    </location>
</feature>
<evidence type="ECO:0000256" key="8">
    <source>
        <dbReference type="ARBA" id="ARBA00023136"/>
    </source>
</evidence>
<feature type="transmembrane region" description="Helical" evidence="18">
    <location>
        <begin position="166"/>
        <end position="184"/>
    </location>
</feature>
<comment type="catalytic activity">
    <reaction evidence="11">
        <text>CO2(out) = CO2(in)</text>
        <dbReference type="Rhea" id="RHEA:74891"/>
        <dbReference type="ChEBI" id="CHEBI:16526"/>
    </reaction>
    <physiologicalReaction direction="left-to-right" evidence="11">
        <dbReference type="Rhea" id="RHEA:74892"/>
    </physiologicalReaction>
</comment>
<dbReference type="Proteomes" id="UP000694540">
    <property type="component" value="Unplaced"/>
</dbReference>
<keyword evidence="6 18" id="KW-0812">Transmembrane</keyword>
<name>A0A8C3WRN0_9CETA</name>
<feature type="domain" description="Ammonium transporter AmtB-like" evidence="19">
    <location>
        <begin position="110"/>
        <end position="413"/>
    </location>
</feature>
<evidence type="ECO:0000256" key="1">
    <source>
        <dbReference type="ARBA" id="ARBA00004424"/>
    </source>
</evidence>
<dbReference type="GO" id="GO:0006873">
    <property type="term" value="P:intracellular monoatomic ion homeostasis"/>
    <property type="evidence" value="ECO:0007669"/>
    <property type="project" value="Ensembl"/>
</dbReference>
<dbReference type="SUPFAM" id="SSF111352">
    <property type="entry name" value="Ammonium transporter"/>
    <property type="match status" value="1"/>
</dbReference>
<evidence type="ECO:0000256" key="14">
    <source>
        <dbReference type="ARBA" id="ARBA00041036"/>
    </source>
</evidence>
<comment type="subunit">
    <text evidence="3">Homotrimer.</text>
</comment>
<evidence type="ECO:0000256" key="13">
    <source>
        <dbReference type="ARBA" id="ARBA00036550"/>
    </source>
</evidence>
<evidence type="ECO:0000259" key="19">
    <source>
        <dbReference type="Pfam" id="PF00909"/>
    </source>
</evidence>
<accession>A0A8C3WRN0</accession>
<dbReference type="GO" id="GO:0070634">
    <property type="term" value="P:transepithelial ammonium transport"/>
    <property type="evidence" value="ECO:0007669"/>
    <property type="project" value="Ensembl"/>
</dbReference>
<dbReference type="InterPro" id="IPR024041">
    <property type="entry name" value="NH4_transpt_AmtB-like_dom"/>
</dbReference>
<dbReference type="GO" id="GO:0035379">
    <property type="term" value="F:carbon dioxide transmembrane transporter activity"/>
    <property type="evidence" value="ECO:0007669"/>
    <property type="project" value="Ensembl"/>
</dbReference>
<keyword evidence="8 18" id="KW-0472">Membrane</keyword>
<dbReference type="GO" id="GO:0016324">
    <property type="term" value="C:apical plasma membrane"/>
    <property type="evidence" value="ECO:0007669"/>
    <property type="project" value="UniProtKB-SubCell"/>
</dbReference>